<dbReference type="AlphaFoldDB" id="S8DIH7"/>
<name>S8DIH7_9LAMI</name>
<organism evidence="1 2">
    <name type="scientific">Genlisea aurea</name>
    <dbReference type="NCBI Taxonomy" id="192259"/>
    <lineage>
        <taxon>Eukaryota</taxon>
        <taxon>Viridiplantae</taxon>
        <taxon>Streptophyta</taxon>
        <taxon>Embryophyta</taxon>
        <taxon>Tracheophyta</taxon>
        <taxon>Spermatophyta</taxon>
        <taxon>Magnoliopsida</taxon>
        <taxon>eudicotyledons</taxon>
        <taxon>Gunneridae</taxon>
        <taxon>Pentapetalae</taxon>
        <taxon>asterids</taxon>
        <taxon>lamiids</taxon>
        <taxon>Lamiales</taxon>
        <taxon>Lentibulariaceae</taxon>
        <taxon>Genlisea</taxon>
    </lineage>
</organism>
<evidence type="ECO:0000313" key="2">
    <source>
        <dbReference type="Proteomes" id="UP000015453"/>
    </source>
</evidence>
<accession>S8DIH7</accession>
<evidence type="ECO:0000313" key="1">
    <source>
        <dbReference type="EMBL" id="EPS62618.1"/>
    </source>
</evidence>
<dbReference type="Proteomes" id="UP000015453">
    <property type="component" value="Unassembled WGS sequence"/>
</dbReference>
<protein>
    <submittedName>
        <fullName evidence="1">Uncharacterized protein</fullName>
    </submittedName>
</protein>
<proteinExistence type="predicted"/>
<gene>
    <name evidence="1" type="ORF">M569_12172</name>
</gene>
<dbReference type="EMBL" id="AUSU01006018">
    <property type="protein sequence ID" value="EPS62618.1"/>
    <property type="molecule type" value="Genomic_DNA"/>
</dbReference>
<reference evidence="1 2" key="1">
    <citation type="journal article" date="2013" name="BMC Genomics">
        <title>The miniature genome of a carnivorous plant Genlisea aurea contains a low number of genes and short non-coding sequences.</title>
        <authorList>
            <person name="Leushkin E.V."/>
            <person name="Sutormin R.A."/>
            <person name="Nabieva E.R."/>
            <person name="Penin A.A."/>
            <person name="Kondrashov A.S."/>
            <person name="Logacheva M.D."/>
        </authorList>
    </citation>
    <scope>NUCLEOTIDE SEQUENCE [LARGE SCALE GENOMIC DNA]</scope>
</reference>
<comment type="caution">
    <text evidence="1">The sequence shown here is derived from an EMBL/GenBank/DDBJ whole genome shotgun (WGS) entry which is preliminary data.</text>
</comment>
<sequence length="93" mass="10386">MAIGCLVRATCTIANKVSSIDVPLLGVINNFSNFFSKLPDDKPYVNELISRINAAELLEECTFTRYSCISGIDLSAKFTFCFHDIYEEAEHAE</sequence>
<keyword evidence="2" id="KW-1185">Reference proteome</keyword>